<evidence type="ECO:0000259" key="5">
    <source>
        <dbReference type="Pfam" id="PF13476"/>
    </source>
</evidence>
<gene>
    <name evidence="6" type="ORF">BH720_04480</name>
</gene>
<feature type="coiled-coil region" evidence="4">
    <location>
        <begin position="594"/>
        <end position="700"/>
    </location>
</feature>
<dbReference type="OrthoDB" id="9795626at2"/>
<evidence type="ECO:0000256" key="1">
    <source>
        <dbReference type="ARBA" id="ARBA00006930"/>
    </source>
</evidence>
<feature type="coiled-coil region" evidence="4">
    <location>
        <begin position="317"/>
        <end position="344"/>
    </location>
</feature>
<organism evidence="6">
    <name type="scientific">Desertifilum tharense IPPAS B-1220</name>
    <dbReference type="NCBI Taxonomy" id="1781255"/>
    <lineage>
        <taxon>Bacteria</taxon>
        <taxon>Bacillati</taxon>
        <taxon>Cyanobacteriota</taxon>
        <taxon>Cyanophyceae</taxon>
        <taxon>Desertifilales</taxon>
        <taxon>Desertifilaceae</taxon>
        <taxon>Desertifilum</taxon>
    </lineage>
</organism>
<evidence type="ECO:0000256" key="2">
    <source>
        <dbReference type="ARBA" id="ARBA00011322"/>
    </source>
</evidence>
<dbReference type="PANTHER" id="PTHR32114:SF2">
    <property type="entry name" value="ABC TRANSPORTER ABCH.3"/>
    <property type="match status" value="1"/>
</dbReference>
<comment type="similarity">
    <text evidence="1">Belongs to the SMC family. SbcC subfamily.</text>
</comment>
<dbReference type="SUPFAM" id="SSF52540">
    <property type="entry name" value="P-loop containing nucleoside triphosphate hydrolases"/>
    <property type="match status" value="2"/>
</dbReference>
<dbReference type="Gene3D" id="3.40.50.300">
    <property type="entry name" value="P-loop containing nucleotide triphosphate hydrolases"/>
    <property type="match status" value="2"/>
</dbReference>
<evidence type="ECO:0000256" key="3">
    <source>
        <dbReference type="ARBA" id="ARBA00013368"/>
    </source>
</evidence>
<dbReference type="GO" id="GO:0016887">
    <property type="term" value="F:ATP hydrolysis activity"/>
    <property type="evidence" value="ECO:0007669"/>
    <property type="project" value="InterPro"/>
</dbReference>
<protein>
    <recommendedName>
        <fullName evidence="3">Nuclease SbcCD subunit C</fullName>
    </recommendedName>
</protein>
<dbReference type="GO" id="GO:0006302">
    <property type="term" value="P:double-strand break repair"/>
    <property type="evidence" value="ECO:0007669"/>
    <property type="project" value="InterPro"/>
</dbReference>
<accession>A0A1E5QP32</accession>
<evidence type="ECO:0000256" key="4">
    <source>
        <dbReference type="SAM" id="Coils"/>
    </source>
</evidence>
<dbReference type="PANTHER" id="PTHR32114">
    <property type="entry name" value="ABC TRANSPORTER ABCH.3"/>
    <property type="match status" value="1"/>
</dbReference>
<evidence type="ECO:0000313" key="6">
    <source>
        <dbReference type="EMBL" id="OEJ76432.1"/>
    </source>
</evidence>
<sequence length="923" mass="107288">MEILSVQLENFKSHRQSYFEFEAGTNAICGENGAGKTSILEAIAWTLFNYSDYSKEELIRKGCSQAQVVVKFISSLDGRTYQIQRCTKRGYELYDPQLKRKLDYTKVEDVTLWLRQHLGVGQNTELSKLFSETIGIPQGTLTTDFLRKPGDRKKIFDPILKVEEYKQAYTQGRDLENHAKLQVSQLEQAINHYELQLQNWDELQHESQQLILAIEADEVELETLTQQLAVLKQTRDEFAQLAKTIQSLESRLQTAKAQISSQLQANRIRQQSLEKAQESSQICTSTRPGYLAYQEAEAKFQQFTKLQSERQTLLQQRERYVQRLNQSEIDLQLLQDKVNRAQDYQAQLDRFQPLIERQETYELECIQQEKSLQEVQSAQRDKQRVEAELLQLQDKLTVLQEIIEKLRSLEAIVRQIPELEKQQNTVSEKLSRIAAAQQFKESLSELVKRSEQKRDRYLIKLQQTLQQLDSYPQLQAQVKNTLELADLSHAEMLESLQAILSDLHQQTSLQQLQQHLESLQGQLNTAYQCRTDFASLTAKLQDQKQLGTEIQERRSHLSKLTLQVTQEPEIVKQLEATRQQLAALKNPRAQAELLAQEIQQLANIQQKYSSAQQLKEKLLQEIQTLEEQLRTFDELDRQIEECNQIKTQHQPQYLDYLKHEEAAQHCPRLEAELQSAIAQLQDLENQHQALQVERDSLTASFDPQQQENLETEYHLKFQQQAQIQGSLAPKRSELARIQQQIEQYKILAQERDRAATRLEKCQQTLKFITDSRSFYNQASPRITKFYLEEISREADKLFRELLNRQNVALEWTEDYEIVVQEDGHRRGFKSLSGGEQMCAALAVRLALLRIIADIDIAFFDEPTTNMDLPRRRQLADALARLSGSGSQIQTFRQLFVISHDDTFENLSHFIHVRRDASVSVELD</sequence>
<comment type="subunit">
    <text evidence="2">Heterodimer of SbcC and SbcD.</text>
</comment>
<feature type="domain" description="Rad50/SbcC-type AAA" evidence="5">
    <location>
        <begin position="5"/>
        <end position="252"/>
    </location>
</feature>
<comment type="caution">
    <text evidence="6">The sequence shown here is derived from an EMBL/GenBank/DDBJ whole genome shotgun (WGS) entry which is preliminary data.</text>
</comment>
<dbReference type="RefSeq" id="WP_069965962.1">
    <property type="nucleotide sequence ID" value="NZ_CM124774.1"/>
</dbReference>
<dbReference type="InterPro" id="IPR027417">
    <property type="entry name" value="P-loop_NTPase"/>
</dbReference>
<name>A0A1E5QP32_9CYAN</name>
<dbReference type="STRING" id="1781255.BH720_04480"/>
<dbReference type="InterPro" id="IPR038729">
    <property type="entry name" value="Rad50/SbcC_AAA"/>
</dbReference>
<feature type="coiled-coil region" evidence="4">
    <location>
        <begin position="176"/>
        <end position="265"/>
    </location>
</feature>
<proteinExistence type="inferred from homology"/>
<dbReference type="AlphaFoldDB" id="A0A1E5QP32"/>
<feature type="coiled-coil region" evidence="4">
    <location>
        <begin position="368"/>
        <end position="409"/>
    </location>
</feature>
<reference evidence="6" key="1">
    <citation type="submission" date="2016-09" db="EMBL/GenBank/DDBJ databases">
        <title>Draft genome of thermotolerant cyanobacterium Desertifilum sp. strain IPPAS B-1220.</title>
        <authorList>
            <person name="Sinetova M.A."/>
            <person name="Bolakhan K."/>
            <person name="Zayadan B.K."/>
            <person name="Mironov K.S."/>
            <person name="Ustinova V."/>
            <person name="Kupriyanova E.V."/>
            <person name="Sidorov R.A."/>
            <person name="Skrypnik A.N."/>
            <person name="Gogoleva N.E."/>
            <person name="Gogolev Y.V."/>
            <person name="Los D.A."/>
        </authorList>
    </citation>
    <scope>NUCLEOTIDE SEQUENCE [LARGE SCALE GENOMIC DNA]</scope>
    <source>
        <strain evidence="6">IPPAS B-1220</strain>
    </source>
</reference>
<dbReference type="Pfam" id="PF13476">
    <property type="entry name" value="AAA_23"/>
    <property type="match status" value="1"/>
</dbReference>
<keyword evidence="4" id="KW-0175">Coiled coil</keyword>
<dbReference type="EMBL" id="MJGC01000038">
    <property type="protein sequence ID" value="OEJ76432.1"/>
    <property type="molecule type" value="Genomic_DNA"/>
</dbReference>